<proteinExistence type="predicted"/>
<organism evidence="2 3">
    <name type="scientific">Arachis hypogaea</name>
    <name type="common">Peanut</name>
    <dbReference type="NCBI Taxonomy" id="3818"/>
    <lineage>
        <taxon>Eukaryota</taxon>
        <taxon>Viridiplantae</taxon>
        <taxon>Streptophyta</taxon>
        <taxon>Embryophyta</taxon>
        <taxon>Tracheophyta</taxon>
        <taxon>Spermatophyta</taxon>
        <taxon>Magnoliopsida</taxon>
        <taxon>eudicotyledons</taxon>
        <taxon>Gunneridae</taxon>
        <taxon>Pentapetalae</taxon>
        <taxon>rosids</taxon>
        <taxon>fabids</taxon>
        <taxon>Fabales</taxon>
        <taxon>Fabaceae</taxon>
        <taxon>Papilionoideae</taxon>
        <taxon>50 kb inversion clade</taxon>
        <taxon>dalbergioids sensu lato</taxon>
        <taxon>Dalbergieae</taxon>
        <taxon>Pterocarpus clade</taxon>
        <taxon>Arachis</taxon>
    </lineage>
</organism>
<dbReference type="Pfam" id="PF04450">
    <property type="entry name" value="BSP"/>
    <property type="match status" value="1"/>
</dbReference>
<dbReference type="InterPro" id="IPR007541">
    <property type="entry name" value="Uncharacterised_BSP"/>
</dbReference>
<keyword evidence="1" id="KW-0472">Membrane</keyword>
<accession>A0A445AME4</accession>
<gene>
    <name evidence="2" type="ORF">Ahy_B01g051528</name>
</gene>
<protein>
    <submittedName>
        <fullName evidence="2">Uncharacterized protein</fullName>
    </submittedName>
</protein>
<reference evidence="2 3" key="1">
    <citation type="submission" date="2019-01" db="EMBL/GenBank/DDBJ databases">
        <title>Sequencing of cultivated peanut Arachis hypogaea provides insights into genome evolution and oil improvement.</title>
        <authorList>
            <person name="Chen X."/>
        </authorList>
    </citation>
    <scope>NUCLEOTIDE SEQUENCE [LARGE SCALE GENOMIC DNA]</scope>
    <source>
        <strain evidence="3">cv. Fuhuasheng</strain>
        <tissue evidence="2">Leaves</tissue>
    </source>
</reference>
<keyword evidence="1" id="KW-0812">Transmembrane</keyword>
<evidence type="ECO:0000313" key="2">
    <source>
        <dbReference type="EMBL" id="RYR27510.1"/>
    </source>
</evidence>
<keyword evidence="1" id="KW-1133">Transmembrane helix</keyword>
<name>A0A445AME4_ARAHY</name>
<sequence length="422" mass="47379">MENNNKHSLLQPLITPISSPTTTTAAAAVAAAATSSTCYSLLDDHNYDPFIKSSKIISNTNFIFRILLVFLVASISIWANYEASRTFDINIVNDSKDSQAGKRFDLFYVSNDKATRIVLNTSSFVEHFLYNNNSNNIKPYTKKHIKSVTLRLVDRNLTAAAVTAAEDHHASGKYFKGYNYNYNYVIDINPMLIEDKDYNNMTFIVVGAIQRAMARIWLWDGGSRAPPRLVDGMVEYIVELAGFGRKRVSGGGGGDGDGGRNLPDCGGGHSGWWEDKEPKEVAHYLQYYENYKKGFIQRLNEAMKDTWHDRMVDDVQQAFENALFTKDMTFVAAHGVNEGLQAEAASIEGLDGILAQPLLLMIYRTKQRRARRKLVSNWTRKVVGREVEFDKFRAESTCHGDRNLADEVVAGEVKELERTGGK</sequence>
<dbReference type="EMBL" id="SDMP01000011">
    <property type="protein sequence ID" value="RYR27510.1"/>
    <property type="molecule type" value="Genomic_DNA"/>
</dbReference>
<dbReference type="PANTHER" id="PTHR33321:SF3">
    <property type="entry name" value="OS05G0582000 PROTEIN"/>
    <property type="match status" value="1"/>
</dbReference>
<dbReference type="AlphaFoldDB" id="A0A445AME4"/>
<dbReference type="PANTHER" id="PTHR33321">
    <property type="match status" value="1"/>
</dbReference>
<comment type="caution">
    <text evidence="2">The sequence shown here is derived from an EMBL/GenBank/DDBJ whole genome shotgun (WGS) entry which is preliminary data.</text>
</comment>
<dbReference type="STRING" id="3818.A0A445AME4"/>
<keyword evidence="3" id="KW-1185">Reference proteome</keyword>
<evidence type="ECO:0000313" key="3">
    <source>
        <dbReference type="Proteomes" id="UP000289738"/>
    </source>
</evidence>
<feature type="transmembrane region" description="Helical" evidence="1">
    <location>
        <begin position="62"/>
        <end position="81"/>
    </location>
</feature>
<evidence type="ECO:0000256" key="1">
    <source>
        <dbReference type="SAM" id="Phobius"/>
    </source>
</evidence>
<dbReference type="Proteomes" id="UP000289738">
    <property type="component" value="Chromosome B01"/>
</dbReference>